<feature type="region of interest" description="Disordered" evidence="1">
    <location>
        <begin position="35"/>
        <end position="109"/>
    </location>
</feature>
<protein>
    <submittedName>
        <fullName evidence="3">Predicted methyltransferase</fullName>
    </submittedName>
</protein>
<dbReference type="GO" id="GO:0008168">
    <property type="term" value="F:methyltransferase activity"/>
    <property type="evidence" value="ECO:0007669"/>
    <property type="project" value="UniProtKB-KW"/>
</dbReference>
<evidence type="ECO:0000313" key="4">
    <source>
        <dbReference type="Proteomes" id="UP000011976"/>
    </source>
</evidence>
<keyword evidence="3" id="KW-0808">Transferase</keyword>
<gene>
    <name evidence="3" type="ORF">PANT_26d00056</name>
</gene>
<name>M9MGX8_PSEA3</name>
<feature type="signal peptide" evidence="2">
    <location>
        <begin position="1"/>
        <end position="29"/>
    </location>
</feature>
<dbReference type="AlphaFoldDB" id="M9MGX8"/>
<keyword evidence="3" id="KW-0489">Methyltransferase</keyword>
<dbReference type="GO" id="GO:0032259">
    <property type="term" value="P:methylation"/>
    <property type="evidence" value="ECO:0007669"/>
    <property type="project" value="UniProtKB-KW"/>
</dbReference>
<sequence>MRVSTSCPSVGLSMVSALLLLVLVGMVSAAAIPARSGSDAVSQPVKRSIIEDLTEEPVTPGQPPNSAASLRGGWPPLPVPGTGGPSPNPKGRSDAGQGRKDPPPADVSKDFRLFISAQF</sequence>
<evidence type="ECO:0000256" key="2">
    <source>
        <dbReference type="SAM" id="SignalP"/>
    </source>
</evidence>
<evidence type="ECO:0000256" key="1">
    <source>
        <dbReference type="SAM" id="MobiDB-lite"/>
    </source>
</evidence>
<organism evidence="3 4">
    <name type="scientific">Pseudozyma antarctica (strain T-34)</name>
    <name type="common">Yeast</name>
    <name type="synonym">Candida antarctica</name>
    <dbReference type="NCBI Taxonomy" id="1151754"/>
    <lineage>
        <taxon>Eukaryota</taxon>
        <taxon>Fungi</taxon>
        <taxon>Dikarya</taxon>
        <taxon>Basidiomycota</taxon>
        <taxon>Ustilaginomycotina</taxon>
        <taxon>Ustilaginomycetes</taxon>
        <taxon>Ustilaginales</taxon>
        <taxon>Ustilaginaceae</taxon>
        <taxon>Moesziomyces</taxon>
    </lineage>
</organism>
<evidence type="ECO:0000313" key="3">
    <source>
        <dbReference type="EMBL" id="GAC77453.1"/>
    </source>
</evidence>
<feature type="chain" id="PRO_5004100853" evidence="2">
    <location>
        <begin position="30"/>
        <end position="119"/>
    </location>
</feature>
<accession>M9MGX8</accession>
<keyword evidence="2" id="KW-0732">Signal</keyword>
<reference evidence="4" key="1">
    <citation type="journal article" date="2013" name="Genome Announc.">
        <title>Genome sequence of the basidiomycetous yeast Pseudozyma antarctica T-34, a producer of the glycolipid biosurfactants mannosylerythritol lipids.</title>
        <authorList>
            <person name="Morita T."/>
            <person name="Koike H."/>
            <person name="Koyama Y."/>
            <person name="Hagiwara H."/>
            <person name="Ito E."/>
            <person name="Fukuoka T."/>
            <person name="Imura T."/>
            <person name="Machida M."/>
            <person name="Kitamoto D."/>
        </authorList>
    </citation>
    <scope>NUCLEOTIDE SEQUENCE [LARGE SCALE GENOMIC DNA]</scope>
    <source>
        <strain evidence="4">T-34</strain>
    </source>
</reference>
<dbReference type="EMBL" id="DF196792">
    <property type="protein sequence ID" value="GAC77453.1"/>
    <property type="molecule type" value="Genomic_DNA"/>
</dbReference>
<dbReference type="Proteomes" id="UP000011976">
    <property type="component" value="Unassembled WGS sequence"/>
</dbReference>
<feature type="compositionally biased region" description="Basic and acidic residues" evidence="1">
    <location>
        <begin position="91"/>
        <end position="109"/>
    </location>
</feature>
<proteinExistence type="predicted"/>
<dbReference type="OrthoDB" id="10468439at2759"/>